<dbReference type="InterPro" id="IPR003593">
    <property type="entry name" value="AAA+_ATPase"/>
</dbReference>
<accession>A0ABP8EGA8</accession>
<name>A0ABP8EGA8_9MICO</name>
<dbReference type="PANTHER" id="PTHR42764:SF1">
    <property type="entry name" value="PHOSPHONATES UTILIZATION ATP-BINDING PROTEIN PHNK-RELATED"/>
    <property type="match status" value="1"/>
</dbReference>
<dbReference type="Gene3D" id="3.40.50.300">
    <property type="entry name" value="P-loop containing nucleotide triphosphate hydrolases"/>
    <property type="match status" value="1"/>
</dbReference>
<evidence type="ECO:0000313" key="4">
    <source>
        <dbReference type="EMBL" id="GAA4283008.1"/>
    </source>
</evidence>
<dbReference type="PANTHER" id="PTHR42764">
    <property type="entry name" value="PHOSPHONATES UTILIZATION ATP-BINDING PROTEIN PHNK-RELATED"/>
    <property type="match status" value="1"/>
</dbReference>
<protein>
    <recommendedName>
        <fullName evidence="3">ABC transporter domain-containing protein</fullName>
    </recommendedName>
</protein>
<dbReference type="EMBL" id="BAABAZ010000004">
    <property type="protein sequence ID" value="GAA4283008.1"/>
    <property type="molecule type" value="Genomic_DNA"/>
</dbReference>
<dbReference type="SFLD" id="SFLDF00379">
    <property type="entry name" value="Phosphonate_metabolism_(PhnJ)"/>
    <property type="match status" value="1"/>
</dbReference>
<evidence type="ECO:0000259" key="3">
    <source>
        <dbReference type="PROSITE" id="PS50893"/>
    </source>
</evidence>
<dbReference type="SMART" id="SM00382">
    <property type="entry name" value="AAA"/>
    <property type="match status" value="1"/>
</dbReference>
<proteinExistence type="predicted"/>
<sequence>MSTASVLSEIDRELELSGRPTVLDEQAKREVRRAMLSAVCIPGYQVPFGSREMPVARGWGSGGLQATLAMGGSEDVVKVIDQGDEEGVNAVNLRRLIRGTLGCGTTADTREASIVQSRHRIPEDRMVAGQTIVLQVPNSEPLRGVEKSVRECNRMHAEADYSRIWVGMYEDLVTGGVVNTGAGYPVMVNDRYLMAPSPIPRWDVPRLNDSDHLTILSHGRDKKIYAVPPHTPVAPVTFDDVPFEVEFTEGTTCGLCGSADTFMVQTSDGRFLCSDVEWCRRVRDHDVDPAEHRVIAPLQYLPDAGKRVRATAEDYLVDPGLLADESAGFRDAVTTTAPGAEWTLKVSGLGKTYPARRGSSAVVAAADVDFDVAPGEALGIIGESGSGKSTVMKCIIGDEYQAQGDVRLAGFDDARTNILQLTPTERRNLRISALSVVYQDPAMGLNLRISAGGNITERLTAAGWRNYRAIRRRAAGLLDRVEVPLNRMDDAVGQFSGGMRQRVQIAKALATDPDVLLLDEPTTGLDASVAAGVLDLLRELLAERNIAVVVVSHDFSVIDALTDRAIVMHRGRVIETGLTDQLFADPHEAYTQRLVAAARG</sequence>
<dbReference type="InterPro" id="IPR027417">
    <property type="entry name" value="P-loop_NTPase"/>
</dbReference>
<organism evidence="4 5">
    <name type="scientific">Brevibacterium daeguense</name>
    <dbReference type="NCBI Taxonomy" id="909936"/>
    <lineage>
        <taxon>Bacteria</taxon>
        <taxon>Bacillati</taxon>
        <taxon>Actinomycetota</taxon>
        <taxon>Actinomycetes</taxon>
        <taxon>Micrococcales</taxon>
        <taxon>Brevibacteriaceae</taxon>
        <taxon>Brevibacterium</taxon>
    </lineage>
</organism>
<evidence type="ECO:0000256" key="1">
    <source>
        <dbReference type="ARBA" id="ARBA00022741"/>
    </source>
</evidence>
<dbReference type="Proteomes" id="UP001501586">
    <property type="component" value="Unassembled WGS sequence"/>
</dbReference>
<dbReference type="InterPro" id="IPR017871">
    <property type="entry name" value="ABC_transporter-like_CS"/>
</dbReference>
<dbReference type="Pfam" id="PF06007">
    <property type="entry name" value="PhnJ"/>
    <property type="match status" value="1"/>
</dbReference>
<keyword evidence="1" id="KW-0547">Nucleotide-binding</keyword>
<dbReference type="RefSeq" id="WP_236864642.1">
    <property type="nucleotide sequence ID" value="NZ_BAABAZ010000004.1"/>
</dbReference>
<evidence type="ECO:0000256" key="2">
    <source>
        <dbReference type="ARBA" id="ARBA00022840"/>
    </source>
</evidence>
<dbReference type="Pfam" id="PF00005">
    <property type="entry name" value="ABC_tran"/>
    <property type="match status" value="1"/>
</dbReference>
<keyword evidence="5" id="KW-1185">Reference proteome</keyword>
<dbReference type="PROSITE" id="PS00211">
    <property type="entry name" value="ABC_TRANSPORTER_1"/>
    <property type="match status" value="1"/>
</dbReference>
<feature type="domain" description="ABC transporter" evidence="3">
    <location>
        <begin position="344"/>
        <end position="595"/>
    </location>
</feature>
<dbReference type="SUPFAM" id="SSF52540">
    <property type="entry name" value="P-loop containing nucleoside triphosphate hydrolases"/>
    <property type="match status" value="1"/>
</dbReference>
<reference evidence="5" key="1">
    <citation type="journal article" date="2019" name="Int. J. Syst. Evol. Microbiol.">
        <title>The Global Catalogue of Microorganisms (GCM) 10K type strain sequencing project: providing services to taxonomists for standard genome sequencing and annotation.</title>
        <authorList>
            <consortium name="The Broad Institute Genomics Platform"/>
            <consortium name="The Broad Institute Genome Sequencing Center for Infectious Disease"/>
            <person name="Wu L."/>
            <person name="Ma J."/>
        </authorList>
    </citation>
    <scope>NUCLEOTIDE SEQUENCE [LARGE SCALE GENOMIC DNA]</scope>
    <source>
        <strain evidence="5">JCM 17458</strain>
    </source>
</reference>
<keyword evidence="2" id="KW-0067">ATP-binding</keyword>
<dbReference type="SFLD" id="SFLDS00033">
    <property type="entry name" value="Radical_SAM_Phosphonate_Metabo"/>
    <property type="match status" value="1"/>
</dbReference>
<dbReference type="PROSITE" id="PS50893">
    <property type="entry name" value="ABC_TRANSPORTER_2"/>
    <property type="match status" value="1"/>
</dbReference>
<dbReference type="CDD" id="cd03257">
    <property type="entry name" value="ABC_NikE_OppD_transporters"/>
    <property type="match status" value="1"/>
</dbReference>
<gene>
    <name evidence="4" type="ORF">GCM10022261_05390</name>
</gene>
<dbReference type="InterPro" id="IPR003439">
    <property type="entry name" value="ABC_transporter-like_ATP-bd"/>
</dbReference>
<dbReference type="SFLD" id="SFLDG01115">
    <property type="entry name" value="Phosphonate_metabolism_(PhnJ)"/>
    <property type="match status" value="1"/>
</dbReference>
<comment type="caution">
    <text evidence="4">The sequence shown here is derived from an EMBL/GenBank/DDBJ whole genome shotgun (WGS) entry which is preliminary data.</text>
</comment>
<dbReference type="InterPro" id="IPR010306">
    <property type="entry name" value="PhnJ"/>
</dbReference>
<evidence type="ECO:0000313" key="5">
    <source>
        <dbReference type="Proteomes" id="UP001501586"/>
    </source>
</evidence>